<dbReference type="GO" id="GO:0016020">
    <property type="term" value="C:membrane"/>
    <property type="evidence" value="ECO:0007669"/>
    <property type="project" value="UniProtKB-SubCell"/>
</dbReference>
<evidence type="ECO:0000256" key="3">
    <source>
        <dbReference type="ARBA" id="ARBA00022692"/>
    </source>
</evidence>
<evidence type="ECO:0000313" key="7">
    <source>
        <dbReference type="EMBL" id="CAB4614561.1"/>
    </source>
</evidence>
<dbReference type="EMBL" id="CAEZUQ010000139">
    <property type="protein sequence ID" value="CAB4614561.1"/>
    <property type="molecule type" value="Genomic_DNA"/>
</dbReference>
<dbReference type="GO" id="GO:0033013">
    <property type="term" value="P:tetrapyrrole metabolic process"/>
    <property type="evidence" value="ECO:0007669"/>
    <property type="project" value="UniProtKB-ARBA"/>
</dbReference>
<sequence>MENVVDAARLVRISPALSSAIGIALVAIYAIGSGALMSNNSRIWYNNLNAPSWQPPDFIFGIIWPYNFILLGVSAYTVAHRLSTALTITFLAVFATSIACALNWAYQFYHPHNLNAAAISLALVALLTIPLLVITFRASLWTGIALIPYQLWVTTATVLSFSYSKLN</sequence>
<keyword evidence="4 6" id="KW-1133">Transmembrane helix</keyword>
<evidence type="ECO:0000256" key="2">
    <source>
        <dbReference type="ARBA" id="ARBA00007524"/>
    </source>
</evidence>
<dbReference type="InterPro" id="IPR004307">
    <property type="entry name" value="TspO_MBR"/>
</dbReference>
<feature type="transmembrane region" description="Helical" evidence="6">
    <location>
        <begin position="85"/>
        <end position="106"/>
    </location>
</feature>
<proteinExistence type="inferred from homology"/>
<organism evidence="7">
    <name type="scientific">freshwater metagenome</name>
    <dbReference type="NCBI Taxonomy" id="449393"/>
    <lineage>
        <taxon>unclassified sequences</taxon>
        <taxon>metagenomes</taxon>
        <taxon>ecological metagenomes</taxon>
    </lineage>
</organism>
<feature type="transmembrane region" description="Helical" evidence="6">
    <location>
        <begin position="113"/>
        <end position="134"/>
    </location>
</feature>
<evidence type="ECO:0000256" key="6">
    <source>
        <dbReference type="SAM" id="Phobius"/>
    </source>
</evidence>
<dbReference type="PIRSF" id="PIRSF005859">
    <property type="entry name" value="PBR"/>
    <property type="match status" value="1"/>
</dbReference>
<feature type="transmembrane region" description="Helical" evidence="6">
    <location>
        <begin position="140"/>
        <end position="163"/>
    </location>
</feature>
<feature type="transmembrane region" description="Helical" evidence="6">
    <location>
        <begin position="16"/>
        <end position="37"/>
    </location>
</feature>
<dbReference type="AlphaFoldDB" id="A0A6J6HL84"/>
<feature type="transmembrane region" description="Helical" evidence="6">
    <location>
        <begin position="58"/>
        <end position="79"/>
    </location>
</feature>
<dbReference type="Gene3D" id="1.20.1260.100">
    <property type="entry name" value="TspO/MBR protein"/>
    <property type="match status" value="1"/>
</dbReference>
<dbReference type="PANTHER" id="PTHR10057">
    <property type="entry name" value="PERIPHERAL-TYPE BENZODIAZEPINE RECEPTOR"/>
    <property type="match status" value="1"/>
</dbReference>
<comment type="similarity">
    <text evidence="2">Belongs to the TspO/BZRP family.</text>
</comment>
<keyword evidence="3 6" id="KW-0812">Transmembrane</keyword>
<evidence type="ECO:0000256" key="4">
    <source>
        <dbReference type="ARBA" id="ARBA00022989"/>
    </source>
</evidence>
<dbReference type="InterPro" id="IPR038330">
    <property type="entry name" value="TspO/MBR-related_sf"/>
</dbReference>
<dbReference type="Pfam" id="PF03073">
    <property type="entry name" value="TspO_MBR"/>
    <property type="match status" value="1"/>
</dbReference>
<dbReference type="CDD" id="cd15904">
    <property type="entry name" value="TSPO_MBR"/>
    <property type="match status" value="1"/>
</dbReference>
<dbReference type="PANTHER" id="PTHR10057:SF0">
    <property type="entry name" value="TRANSLOCATOR PROTEIN"/>
    <property type="match status" value="1"/>
</dbReference>
<gene>
    <name evidence="7" type="ORF">UFOPK1842_00971</name>
</gene>
<accession>A0A6J6HL84</accession>
<reference evidence="7" key="1">
    <citation type="submission" date="2020-05" db="EMBL/GenBank/DDBJ databases">
        <authorList>
            <person name="Chiriac C."/>
            <person name="Salcher M."/>
            <person name="Ghai R."/>
            <person name="Kavagutti S V."/>
        </authorList>
    </citation>
    <scope>NUCLEOTIDE SEQUENCE</scope>
</reference>
<keyword evidence="5 6" id="KW-0472">Membrane</keyword>
<comment type="subcellular location">
    <subcellularLocation>
        <location evidence="1">Membrane</location>
        <topology evidence="1">Multi-pass membrane protein</topology>
    </subcellularLocation>
</comment>
<protein>
    <submittedName>
        <fullName evidence="7">Unannotated protein</fullName>
    </submittedName>
</protein>
<name>A0A6J6HL84_9ZZZZ</name>
<evidence type="ECO:0000256" key="5">
    <source>
        <dbReference type="ARBA" id="ARBA00023136"/>
    </source>
</evidence>
<evidence type="ECO:0000256" key="1">
    <source>
        <dbReference type="ARBA" id="ARBA00004141"/>
    </source>
</evidence>